<evidence type="ECO:0000313" key="1">
    <source>
        <dbReference type="EMBL" id="CAB56746.1"/>
    </source>
</evidence>
<accession>Q9U5Z0</accession>
<proteinExistence type="predicted"/>
<organism evidence="1">
    <name type="scientific">Caenorhabditis elegans</name>
    <dbReference type="NCBI Taxonomy" id="6239"/>
    <lineage>
        <taxon>Eukaryota</taxon>
        <taxon>Metazoa</taxon>
        <taxon>Ecdysozoa</taxon>
        <taxon>Nematoda</taxon>
        <taxon>Chromadorea</taxon>
        <taxon>Rhabditida</taxon>
        <taxon>Rhabditina</taxon>
        <taxon>Rhabditomorpha</taxon>
        <taxon>Rhabditoidea</taxon>
        <taxon>Rhabditidae</taxon>
        <taxon>Peloderinae</taxon>
        <taxon>Caenorhabditis</taxon>
    </lineage>
</organism>
<sequence>SYLYKLCASTGNNCCIHFQIFEHSFCCITDMASECVPSQKSFSKKRRPDDSVQVIFCHLIVEKRSITPAQLQTVLESCGNFFVRSGTRKEHIWTALISIGSSS</sequence>
<reference evidence="1" key="2">
    <citation type="journal article" date="1992" name="DNA Cell Biol.">
        <title>The Tc2 transposon of Caenorhabditis elegans has the structure of a self-regulated element.</title>
        <authorList>
            <person name="Ruvolo V."/>
            <person name="Hill J.E."/>
            <person name="Levitt A."/>
        </authorList>
    </citation>
    <scope>NUCLEOTIDE SEQUENCE</scope>
    <source>
        <strain evidence="1">RW7406</strain>
    </source>
</reference>
<dbReference type="AlphaFoldDB" id="Q9U5Z0"/>
<protein>
    <submittedName>
        <fullName evidence="1">Transposase</fullName>
    </submittedName>
</protein>
<dbReference type="EMBL" id="X59156">
    <property type="protein sequence ID" value="CAB56746.1"/>
    <property type="molecule type" value="Genomic_DNA"/>
</dbReference>
<name>Q9U5Z0_CAEEL</name>
<gene>
    <name evidence="1" type="primary">ORF8</name>
</gene>
<feature type="non-terminal residue" evidence="1">
    <location>
        <position position="1"/>
    </location>
</feature>
<reference evidence="1" key="1">
    <citation type="submission" date="1991-04" db="EMBL/GenBank/DDBJ databases">
        <authorList>
            <person name="Levitt A.M."/>
        </authorList>
    </citation>
    <scope>NUCLEOTIDE SEQUENCE</scope>
    <source>
        <strain evidence="1">RW7406</strain>
    </source>
</reference>